<dbReference type="InterPro" id="IPR050879">
    <property type="entry name" value="Acyltransferase_3"/>
</dbReference>
<accession>A0A6A5ZZK8</accession>
<name>A0A6A5ZZK8_9PLEO</name>
<proteinExistence type="predicted"/>
<gene>
    <name evidence="2" type="ORF">P153DRAFT_302702</name>
</gene>
<sequence>VSVFYVLLGISLSLEPIQLARDRNRERFVDTMFSSIFRRALRLYLPVYFVQSCMLFASCLGMYNHAYASSQDWPFVGTNEVQQDVKITNAGQIQHWATELWHLAIPFRPIRPEYDVYLWTVQLEFRNSIIIFAILVGCAKLGPRTRMTLTAIFYTFCLVVNEGEVGLFIAGMGLAEFLLIRDEDAKKLSSTKRKPQKQSLCTKTIWAAVLLLGSHLLSWPAWRYQTLPGYIIIYNLTPSFIESPEWTWWHVGAAVSMLALCGSDQLRRPFQTPFAIYLGKMSFPLYIIHGPSNHILGTWLVQFFWGFTGNATSFTYELGVVVAFCTEAVAVVWLSDILTRTVDIPCAKLGRTLQHRWS</sequence>
<organism evidence="2 3">
    <name type="scientific">Dothidotthia symphoricarpi CBS 119687</name>
    <dbReference type="NCBI Taxonomy" id="1392245"/>
    <lineage>
        <taxon>Eukaryota</taxon>
        <taxon>Fungi</taxon>
        <taxon>Dikarya</taxon>
        <taxon>Ascomycota</taxon>
        <taxon>Pezizomycotina</taxon>
        <taxon>Dothideomycetes</taxon>
        <taxon>Pleosporomycetidae</taxon>
        <taxon>Pleosporales</taxon>
        <taxon>Dothidotthiaceae</taxon>
        <taxon>Dothidotthia</taxon>
    </lineage>
</organism>
<dbReference type="PANTHER" id="PTHR23028:SF134">
    <property type="entry name" value="PUTATIVE (AFU_ORTHOLOGUE AFUA_4G08520)-RELATED"/>
    <property type="match status" value="1"/>
</dbReference>
<evidence type="ECO:0000313" key="3">
    <source>
        <dbReference type="Proteomes" id="UP000799771"/>
    </source>
</evidence>
<evidence type="ECO:0000313" key="2">
    <source>
        <dbReference type="EMBL" id="KAF2124323.1"/>
    </source>
</evidence>
<dbReference type="Pfam" id="PF01757">
    <property type="entry name" value="Acyl_transf_3"/>
    <property type="match status" value="1"/>
</dbReference>
<keyword evidence="3" id="KW-1185">Reference proteome</keyword>
<protein>
    <recommendedName>
        <fullName evidence="1">Acyltransferase 3 domain-containing protein</fullName>
    </recommendedName>
</protein>
<dbReference type="GO" id="GO:0016747">
    <property type="term" value="F:acyltransferase activity, transferring groups other than amino-acyl groups"/>
    <property type="evidence" value="ECO:0007669"/>
    <property type="project" value="InterPro"/>
</dbReference>
<dbReference type="OrthoDB" id="5819582at2759"/>
<dbReference type="RefSeq" id="XP_033518716.1">
    <property type="nucleotide sequence ID" value="XM_033664467.1"/>
</dbReference>
<dbReference type="InterPro" id="IPR002656">
    <property type="entry name" value="Acyl_transf_3_dom"/>
</dbReference>
<dbReference type="Proteomes" id="UP000799771">
    <property type="component" value="Unassembled WGS sequence"/>
</dbReference>
<feature type="non-terminal residue" evidence="2">
    <location>
        <position position="1"/>
    </location>
</feature>
<feature type="domain" description="Acyltransferase 3" evidence="1">
    <location>
        <begin position="1"/>
        <end position="333"/>
    </location>
</feature>
<dbReference type="PANTHER" id="PTHR23028">
    <property type="entry name" value="ACETYLTRANSFERASE"/>
    <property type="match status" value="1"/>
</dbReference>
<dbReference type="AlphaFoldDB" id="A0A6A5ZZK8"/>
<dbReference type="EMBL" id="ML977520">
    <property type="protein sequence ID" value="KAF2124323.1"/>
    <property type="molecule type" value="Genomic_DNA"/>
</dbReference>
<evidence type="ECO:0000259" key="1">
    <source>
        <dbReference type="Pfam" id="PF01757"/>
    </source>
</evidence>
<dbReference type="GeneID" id="54404899"/>
<reference evidence="2" key="1">
    <citation type="journal article" date="2020" name="Stud. Mycol.">
        <title>101 Dothideomycetes genomes: a test case for predicting lifestyles and emergence of pathogens.</title>
        <authorList>
            <person name="Haridas S."/>
            <person name="Albert R."/>
            <person name="Binder M."/>
            <person name="Bloem J."/>
            <person name="Labutti K."/>
            <person name="Salamov A."/>
            <person name="Andreopoulos B."/>
            <person name="Baker S."/>
            <person name="Barry K."/>
            <person name="Bills G."/>
            <person name="Bluhm B."/>
            <person name="Cannon C."/>
            <person name="Castanera R."/>
            <person name="Culley D."/>
            <person name="Daum C."/>
            <person name="Ezra D."/>
            <person name="Gonzalez J."/>
            <person name="Henrissat B."/>
            <person name="Kuo A."/>
            <person name="Liang C."/>
            <person name="Lipzen A."/>
            <person name="Lutzoni F."/>
            <person name="Magnuson J."/>
            <person name="Mondo S."/>
            <person name="Nolan M."/>
            <person name="Ohm R."/>
            <person name="Pangilinan J."/>
            <person name="Park H.-J."/>
            <person name="Ramirez L."/>
            <person name="Alfaro M."/>
            <person name="Sun H."/>
            <person name="Tritt A."/>
            <person name="Yoshinaga Y."/>
            <person name="Zwiers L.-H."/>
            <person name="Turgeon B."/>
            <person name="Goodwin S."/>
            <person name="Spatafora J."/>
            <person name="Crous P."/>
            <person name="Grigoriev I."/>
        </authorList>
    </citation>
    <scope>NUCLEOTIDE SEQUENCE</scope>
    <source>
        <strain evidence="2">CBS 119687</strain>
    </source>
</reference>